<feature type="domain" description="Potassium channel" evidence="2">
    <location>
        <begin position="76"/>
        <end position="155"/>
    </location>
</feature>
<keyword evidence="3" id="KW-0407">Ion channel</keyword>
<proteinExistence type="predicted"/>
<dbReference type="EMBL" id="JAAFGS010000007">
    <property type="protein sequence ID" value="NGZ77263.1"/>
    <property type="molecule type" value="Genomic_DNA"/>
</dbReference>
<keyword evidence="3" id="KW-0406">Ion transport</keyword>
<dbReference type="InterPro" id="IPR013099">
    <property type="entry name" value="K_chnl_dom"/>
</dbReference>
<feature type="transmembrane region" description="Helical" evidence="1">
    <location>
        <begin position="56"/>
        <end position="80"/>
    </location>
</feature>
<evidence type="ECO:0000313" key="3">
    <source>
        <dbReference type="EMBL" id="NGZ77263.1"/>
    </source>
</evidence>
<reference evidence="3 4" key="1">
    <citation type="submission" date="2020-01" db="EMBL/GenBank/DDBJ databases">
        <title>Polyphasic characterisation and genomic insights into a novel alkali tolerant bacterium VR-M41.</title>
        <authorList>
            <person name="Vemuluri V.R."/>
        </authorList>
    </citation>
    <scope>NUCLEOTIDE SEQUENCE [LARGE SCALE GENOMIC DNA]</scope>
    <source>
        <strain evidence="3 4">VR-M41</strain>
    </source>
</reference>
<name>A0ABX0FAE5_9BACL</name>
<keyword evidence="3" id="KW-0813">Transport</keyword>
<keyword evidence="1" id="KW-0472">Membrane</keyword>
<dbReference type="SUPFAM" id="SSF81324">
    <property type="entry name" value="Voltage-gated potassium channels"/>
    <property type="match status" value="1"/>
</dbReference>
<dbReference type="GO" id="GO:0034220">
    <property type="term" value="P:monoatomic ion transmembrane transport"/>
    <property type="evidence" value="ECO:0007669"/>
    <property type="project" value="UniProtKB-KW"/>
</dbReference>
<evidence type="ECO:0000256" key="1">
    <source>
        <dbReference type="SAM" id="Phobius"/>
    </source>
</evidence>
<evidence type="ECO:0000259" key="2">
    <source>
        <dbReference type="Pfam" id="PF07885"/>
    </source>
</evidence>
<evidence type="ECO:0000313" key="4">
    <source>
        <dbReference type="Proteomes" id="UP000800303"/>
    </source>
</evidence>
<comment type="caution">
    <text evidence="3">The sequence shown here is derived from an EMBL/GenBank/DDBJ whole genome shotgun (WGS) entry which is preliminary data.</text>
</comment>
<organism evidence="3 4">
    <name type="scientific">Saccharibacillus alkalitolerans</name>
    <dbReference type="NCBI Taxonomy" id="2705290"/>
    <lineage>
        <taxon>Bacteria</taxon>
        <taxon>Bacillati</taxon>
        <taxon>Bacillota</taxon>
        <taxon>Bacilli</taxon>
        <taxon>Bacillales</taxon>
        <taxon>Paenibacillaceae</taxon>
        <taxon>Saccharibacillus</taxon>
    </lineage>
</organism>
<gene>
    <name evidence="3" type="ORF">GYN08_18385</name>
</gene>
<feature type="transmembrane region" description="Helical" evidence="1">
    <location>
        <begin position="6"/>
        <end position="27"/>
    </location>
</feature>
<dbReference type="Pfam" id="PF07885">
    <property type="entry name" value="Ion_trans_2"/>
    <property type="match status" value="1"/>
</dbReference>
<sequence length="330" mass="36737">MNEWYGAAGLILIGIALIDFVWSTLWVEGGAGPVTRRLSTGLWKVFHKLFGRRPQALSLAGPVILSLTVLTWVVMLWVGWTLVFASDPSALFNPQTNTEASWAERLYFSGYVLFTLGNGSLVPNGTRWEMATVAATGTGMLSITLAATYLISVLSATAQKRAFAQNVFGMGRSGEEIVLSAWNGKDFHQIDLLLHDCASQLSMLTAQHHAYPILYYYRSKKTEQSAVAAVAVLEDALSLLQFGMRPADLVNTLVLKEMRSSIDSYVSTLHVRRLHEKAEMPEPPSLSALRERGIPVRSEADFEEKQKQAAEHRRKLSNILRASSWRWPRN</sequence>
<accession>A0ABX0FAE5</accession>
<dbReference type="Gene3D" id="1.10.287.70">
    <property type="match status" value="1"/>
</dbReference>
<protein>
    <submittedName>
        <fullName evidence="3">Two pore domain potassium channel family protein</fullName>
    </submittedName>
</protein>
<dbReference type="Proteomes" id="UP000800303">
    <property type="component" value="Unassembled WGS sequence"/>
</dbReference>
<dbReference type="RefSeq" id="WP_166277336.1">
    <property type="nucleotide sequence ID" value="NZ_JAAFGS010000007.1"/>
</dbReference>
<feature type="transmembrane region" description="Helical" evidence="1">
    <location>
        <begin position="130"/>
        <end position="151"/>
    </location>
</feature>
<keyword evidence="1" id="KW-0812">Transmembrane</keyword>
<keyword evidence="4" id="KW-1185">Reference proteome</keyword>
<keyword evidence="1" id="KW-1133">Transmembrane helix</keyword>